<gene>
    <name evidence="1" type="ORF">Airi01_037920</name>
</gene>
<evidence type="ECO:0000313" key="1">
    <source>
        <dbReference type="EMBL" id="GLY75525.1"/>
    </source>
</evidence>
<protein>
    <submittedName>
        <fullName evidence="1">Uncharacterized protein</fullName>
    </submittedName>
</protein>
<dbReference type="AlphaFoldDB" id="A0A9W6RIP3"/>
<sequence length="49" mass="4802">MDGNRAAGLITARLGAGGVLYATAPGLGRAGVAACRSTRTESTTDSPLP</sequence>
<accession>A0A9W6RIP3</accession>
<dbReference type="EMBL" id="BSTJ01000004">
    <property type="protein sequence ID" value="GLY75525.1"/>
    <property type="molecule type" value="Genomic_DNA"/>
</dbReference>
<comment type="caution">
    <text evidence="1">The sequence shown here is derived from an EMBL/GenBank/DDBJ whole genome shotgun (WGS) entry which is preliminary data.</text>
</comment>
<name>A0A9W6RIP3_9ACTN</name>
<dbReference type="Proteomes" id="UP001165135">
    <property type="component" value="Unassembled WGS sequence"/>
</dbReference>
<organism evidence="1 2">
    <name type="scientific">Actinoallomurus iriomotensis</name>
    <dbReference type="NCBI Taxonomy" id="478107"/>
    <lineage>
        <taxon>Bacteria</taxon>
        <taxon>Bacillati</taxon>
        <taxon>Actinomycetota</taxon>
        <taxon>Actinomycetes</taxon>
        <taxon>Streptosporangiales</taxon>
        <taxon>Thermomonosporaceae</taxon>
        <taxon>Actinoallomurus</taxon>
    </lineage>
</organism>
<reference evidence="1" key="1">
    <citation type="submission" date="2023-03" db="EMBL/GenBank/DDBJ databases">
        <title>Actinoallomurus iriomotensis NBRC 103681.</title>
        <authorList>
            <person name="Ichikawa N."/>
            <person name="Sato H."/>
            <person name="Tonouchi N."/>
        </authorList>
    </citation>
    <scope>NUCLEOTIDE SEQUENCE</scope>
    <source>
        <strain evidence="1">NBRC 103681</strain>
    </source>
</reference>
<evidence type="ECO:0000313" key="2">
    <source>
        <dbReference type="Proteomes" id="UP001165135"/>
    </source>
</evidence>
<proteinExistence type="predicted"/>